<reference evidence="3" key="1">
    <citation type="submission" date="2019-08" db="EMBL/GenBank/DDBJ databases">
        <title>The improved chromosome-level genome for the pearl oyster Pinctada fucata martensii using PacBio sequencing and Hi-C.</title>
        <authorList>
            <person name="Zheng Z."/>
        </authorList>
    </citation>
    <scope>NUCLEOTIDE SEQUENCE</scope>
    <source>
        <strain evidence="3">ZZ-2019</strain>
        <tissue evidence="3">Adductor muscle</tissue>
    </source>
</reference>
<keyword evidence="1" id="KW-0862">Zinc</keyword>
<gene>
    <name evidence="3" type="ORF">FSP39_006843</name>
</gene>
<evidence type="ECO:0000313" key="4">
    <source>
        <dbReference type="Proteomes" id="UP001186944"/>
    </source>
</evidence>
<protein>
    <recommendedName>
        <fullName evidence="2">C2H2-type domain-containing protein</fullName>
    </recommendedName>
</protein>
<feature type="domain" description="C2H2-type" evidence="2">
    <location>
        <begin position="41"/>
        <end position="69"/>
    </location>
</feature>
<evidence type="ECO:0000313" key="3">
    <source>
        <dbReference type="EMBL" id="KAK3107086.1"/>
    </source>
</evidence>
<name>A0AA89C357_PINIB</name>
<proteinExistence type="predicted"/>
<dbReference type="Pfam" id="PF00096">
    <property type="entry name" value="zf-C2H2"/>
    <property type="match status" value="1"/>
</dbReference>
<sequence>MDQRGEDFVDFLKRRYPFGNEKLKHELQNLKQKRDGEIVGFTCSVCKRKFSRKYNMQRHMKNIHSSEEMNTLHSQNRTENAQTGGNVAGIMHKSSDEIALDGLANKHYIFPVVDDKYNIFVFLANIKDEIKDHLKQRCSEMKQIKYYMNLQTEMRRQTASGEEDTSKPHFRSKMEILLSPDEVDDHSINIGFQKIFASFDEYVKRGSSWTLKKIIQFEVFTAKYVPIGGRGHFELPPALKNSLSIINIKNSDDKCFLWSVLASLYPKADNPNRVIHYLPYENQLNMEGIDFPVHPSDVRKFEKQNNLIVSVFGYEENCTFPIYISKQHTNDTIHHIDLLYVCNDDQSHWCLIKNFHRFMNHAQKKGGYVFCKTCLQGFTSVPVLQKHVEYCSKIDAQHVTYPKKGKDDTLSFNEWSKKLRVPFVIYADFETFCEPIVRTDDTTEYSKSFTNNIQKYEPCGFGYQVVCVDKSYSKDPVIYR</sequence>
<dbReference type="PROSITE" id="PS00028">
    <property type="entry name" value="ZINC_FINGER_C2H2_1"/>
    <property type="match status" value="1"/>
</dbReference>
<evidence type="ECO:0000259" key="2">
    <source>
        <dbReference type="PROSITE" id="PS50157"/>
    </source>
</evidence>
<dbReference type="PROSITE" id="PS50157">
    <property type="entry name" value="ZINC_FINGER_C2H2_2"/>
    <property type="match status" value="1"/>
</dbReference>
<accession>A0AA89C357</accession>
<dbReference type="AlphaFoldDB" id="A0AA89C357"/>
<dbReference type="InterPro" id="IPR013087">
    <property type="entry name" value="Znf_C2H2_type"/>
</dbReference>
<keyword evidence="4" id="KW-1185">Reference proteome</keyword>
<keyword evidence="1" id="KW-0863">Zinc-finger</keyword>
<dbReference type="PANTHER" id="PTHR31511:SF12">
    <property type="entry name" value="RHO TERMINATION FACTOR N-TERMINAL DOMAIN-CONTAINING PROTEIN"/>
    <property type="match status" value="1"/>
</dbReference>
<dbReference type="EMBL" id="VSWD01000002">
    <property type="protein sequence ID" value="KAK3107086.1"/>
    <property type="molecule type" value="Genomic_DNA"/>
</dbReference>
<keyword evidence="1" id="KW-0479">Metal-binding</keyword>
<dbReference type="PANTHER" id="PTHR31511">
    <property type="entry name" value="PROTEIN CBG23764"/>
    <property type="match status" value="1"/>
</dbReference>
<evidence type="ECO:0000256" key="1">
    <source>
        <dbReference type="PROSITE-ProRule" id="PRU00042"/>
    </source>
</evidence>
<comment type="caution">
    <text evidence="3">The sequence shown here is derived from an EMBL/GenBank/DDBJ whole genome shotgun (WGS) entry which is preliminary data.</text>
</comment>
<dbReference type="SMART" id="SM00355">
    <property type="entry name" value="ZnF_C2H2"/>
    <property type="match status" value="2"/>
</dbReference>
<dbReference type="InterPro" id="IPR036236">
    <property type="entry name" value="Znf_C2H2_sf"/>
</dbReference>
<dbReference type="Gene3D" id="3.30.160.60">
    <property type="entry name" value="Classic Zinc Finger"/>
    <property type="match status" value="1"/>
</dbReference>
<dbReference type="GO" id="GO:0008270">
    <property type="term" value="F:zinc ion binding"/>
    <property type="evidence" value="ECO:0007669"/>
    <property type="project" value="UniProtKB-KW"/>
</dbReference>
<dbReference type="SUPFAM" id="SSF57667">
    <property type="entry name" value="beta-beta-alpha zinc fingers"/>
    <property type="match status" value="1"/>
</dbReference>
<organism evidence="3 4">
    <name type="scientific">Pinctada imbricata</name>
    <name type="common">Atlantic pearl-oyster</name>
    <name type="synonym">Pinctada martensii</name>
    <dbReference type="NCBI Taxonomy" id="66713"/>
    <lineage>
        <taxon>Eukaryota</taxon>
        <taxon>Metazoa</taxon>
        <taxon>Spiralia</taxon>
        <taxon>Lophotrochozoa</taxon>
        <taxon>Mollusca</taxon>
        <taxon>Bivalvia</taxon>
        <taxon>Autobranchia</taxon>
        <taxon>Pteriomorphia</taxon>
        <taxon>Pterioida</taxon>
        <taxon>Pterioidea</taxon>
        <taxon>Pteriidae</taxon>
        <taxon>Pinctada</taxon>
    </lineage>
</organism>
<dbReference type="Proteomes" id="UP001186944">
    <property type="component" value="Unassembled WGS sequence"/>
</dbReference>